<dbReference type="PANTHER" id="PTHR10434">
    <property type="entry name" value="1-ACYL-SN-GLYCEROL-3-PHOSPHATE ACYLTRANSFERASE"/>
    <property type="match status" value="1"/>
</dbReference>
<evidence type="ECO:0000259" key="4">
    <source>
        <dbReference type="SMART" id="SM00563"/>
    </source>
</evidence>
<evidence type="ECO:0000313" key="6">
    <source>
        <dbReference type="Proteomes" id="UP000245283"/>
    </source>
</evidence>
<dbReference type="SUPFAM" id="SSF69593">
    <property type="entry name" value="Glycerol-3-phosphate (1)-acyltransferase"/>
    <property type="match status" value="1"/>
</dbReference>
<keyword evidence="1 5" id="KW-0808">Transferase</keyword>
<name>A0A2V1K8B1_9ACTO</name>
<sequence>MVAEGAKQPPLMRVLAPPVRWAMHAIQDMQVEGAENLPAGRPIIAVGNHTSHLDGPVAAVALYEAGVIPHTAAKADLFTIPVLGWALRQLGQVPVYRPGVLSTPADGSSLSTLGELSDVIGSGGSVLMFPEATFTRDPEQWPMRAKTGAVRLALEHPEAVVVPFAHWGNEELINKWSGKIDWRAIGCGRTSVRVRFGQPVDLSGFRGRVVTRDLLSEATECLMAAITSELTELRPGVPREPRWDREKNGDPYNKIDARNQARAKNRGTRLRSFGAAGLGCVALAGYYMGRRRK</sequence>
<reference evidence="6" key="1">
    <citation type="submission" date="2018-05" db="EMBL/GenBank/DDBJ databases">
        <authorList>
            <person name="Li Y."/>
        </authorList>
    </citation>
    <scope>NUCLEOTIDE SEQUENCE [LARGE SCALE GENOMIC DNA]</scope>
    <source>
        <strain evidence="6">sk1b4</strain>
    </source>
</reference>
<evidence type="ECO:0000256" key="2">
    <source>
        <dbReference type="ARBA" id="ARBA00023315"/>
    </source>
</evidence>
<dbReference type="SMART" id="SM00563">
    <property type="entry name" value="PlsC"/>
    <property type="match status" value="1"/>
</dbReference>
<dbReference type="GO" id="GO:0003841">
    <property type="term" value="F:1-acylglycerol-3-phosphate O-acyltransferase activity"/>
    <property type="evidence" value="ECO:0007669"/>
    <property type="project" value="TreeGrafter"/>
</dbReference>
<comment type="caution">
    <text evidence="5">The sequence shown here is derived from an EMBL/GenBank/DDBJ whole genome shotgun (WGS) entry which is preliminary data.</text>
</comment>
<dbReference type="RefSeq" id="WP_109093191.1">
    <property type="nucleotide sequence ID" value="NZ_QETB01000001.1"/>
</dbReference>
<keyword evidence="2 5" id="KW-0012">Acyltransferase</keyword>
<organism evidence="5 6">
    <name type="scientific">Ancrocorticia populi</name>
    <dbReference type="NCBI Taxonomy" id="2175228"/>
    <lineage>
        <taxon>Bacteria</taxon>
        <taxon>Bacillati</taxon>
        <taxon>Actinomycetota</taxon>
        <taxon>Actinomycetes</taxon>
        <taxon>Actinomycetales</taxon>
        <taxon>Actinomycetaceae</taxon>
        <taxon>Ancrocorticia</taxon>
    </lineage>
</organism>
<dbReference type="AlphaFoldDB" id="A0A2V1K8B1"/>
<proteinExistence type="predicted"/>
<evidence type="ECO:0000313" key="5">
    <source>
        <dbReference type="EMBL" id="PWF27696.1"/>
    </source>
</evidence>
<feature type="domain" description="Phospholipid/glycerol acyltransferase" evidence="4">
    <location>
        <begin position="43"/>
        <end position="169"/>
    </location>
</feature>
<dbReference type="EMBL" id="QETB01000001">
    <property type="protein sequence ID" value="PWF27696.1"/>
    <property type="molecule type" value="Genomic_DNA"/>
</dbReference>
<keyword evidence="6" id="KW-1185">Reference proteome</keyword>
<keyword evidence="3" id="KW-0812">Transmembrane</keyword>
<keyword evidence="3" id="KW-0472">Membrane</keyword>
<dbReference type="PANTHER" id="PTHR10434:SF11">
    <property type="entry name" value="1-ACYL-SN-GLYCEROL-3-PHOSPHATE ACYLTRANSFERASE"/>
    <property type="match status" value="1"/>
</dbReference>
<gene>
    <name evidence="5" type="ORF">DD236_04815</name>
</gene>
<evidence type="ECO:0000256" key="3">
    <source>
        <dbReference type="SAM" id="Phobius"/>
    </source>
</evidence>
<dbReference type="CDD" id="cd07989">
    <property type="entry name" value="LPLAT_AGPAT-like"/>
    <property type="match status" value="1"/>
</dbReference>
<feature type="transmembrane region" description="Helical" evidence="3">
    <location>
        <begin position="270"/>
        <end position="289"/>
    </location>
</feature>
<evidence type="ECO:0000256" key="1">
    <source>
        <dbReference type="ARBA" id="ARBA00022679"/>
    </source>
</evidence>
<dbReference type="GO" id="GO:0006654">
    <property type="term" value="P:phosphatidic acid biosynthetic process"/>
    <property type="evidence" value="ECO:0007669"/>
    <property type="project" value="TreeGrafter"/>
</dbReference>
<protein>
    <submittedName>
        <fullName evidence="5">1-acyl-sn-glycerol-3-phosphate acyltransferase</fullName>
    </submittedName>
</protein>
<dbReference type="OrthoDB" id="9806008at2"/>
<accession>A0A2V1K8B1</accession>
<dbReference type="InterPro" id="IPR002123">
    <property type="entry name" value="Plipid/glycerol_acylTrfase"/>
</dbReference>
<keyword evidence="3" id="KW-1133">Transmembrane helix</keyword>
<dbReference type="Proteomes" id="UP000245283">
    <property type="component" value="Unassembled WGS sequence"/>
</dbReference>
<dbReference type="Pfam" id="PF01553">
    <property type="entry name" value="Acyltransferase"/>
    <property type="match status" value="1"/>
</dbReference>